<dbReference type="Proteomes" id="UP000668060">
    <property type="component" value="Unassembled WGS sequence"/>
</dbReference>
<dbReference type="EMBL" id="JAEPLN010000001">
    <property type="protein sequence ID" value="MBO6971475.1"/>
    <property type="molecule type" value="Genomic_DNA"/>
</dbReference>
<sequence length="435" mass="48889">MQSSALPLGHAAEKDSNESFYDLNSKKSHSLLFICNGHGEDVIASEIIKRLLKKIKNKNIEVLPLVGNGDVFNSIKSKNFRKIGYLKDLPSGGFSNQSLKGFVLDLFAGFLIDNLRNYLLVKQKLKHNCKIIAVGDFLPLLFAWSSECEFSFIGTPKSDHTWSNGPGWDLSDFYHKLKGSEWDPWEIFLMKSPRCKNLIMRDTITANNLNRKNIDAKYFGNPMMDFVNAKNEKISNIISFKRIILLVGSRYPEALKNLDNFLDCLQDFDLSKDLVILLPLSINAHVIQIHSYLNKYGFIKQSKVKFLIDEDSVWKKKDQYVVIGKGKFNSWASMAEVGLSNAGTATEQITGLGIPSLSLPGSGPQFTKSFAKRQSRLLGGSVLVCKNKKILLKRLSLLLKRKVDRLEQAKIGKKRMGESGASKKIVDAINLHLLS</sequence>
<name>A0A9D9G0T0_PROMR</name>
<evidence type="ECO:0000313" key="1">
    <source>
        <dbReference type="EMBL" id="MBO6971475.1"/>
    </source>
</evidence>
<dbReference type="NCBIfam" id="TIGR03492">
    <property type="entry name" value="lipid-A-disaccharide synthase-related protein"/>
    <property type="match status" value="1"/>
</dbReference>
<dbReference type="PANTHER" id="PTHR39517">
    <property type="entry name" value="SLL0192 PROTEIN"/>
    <property type="match status" value="1"/>
</dbReference>
<comment type="caution">
    <text evidence="1">The sequence shown here is derived from an EMBL/GenBank/DDBJ whole genome shotgun (WGS) entry which is preliminary data.</text>
</comment>
<dbReference type="InterPro" id="IPR019994">
    <property type="entry name" value="Lipid-A-disac_synthase-rel_put"/>
</dbReference>
<dbReference type="AlphaFoldDB" id="A0A9D9G0T0"/>
<accession>A0A9D9G0T0</accession>
<protein>
    <recommendedName>
        <fullName evidence="3">Lipid-A-disaccharide synthase</fullName>
    </recommendedName>
</protein>
<reference evidence="1" key="1">
    <citation type="journal article" date="2021" name="Front. Mar. Sci.">
        <title>Genomes of Diverse Isolates of Prochlorococcus High-Light-Adapted Clade II in the Western Pacific Ocean.</title>
        <authorList>
            <person name="Yan W."/>
            <person name="Feng X."/>
            <person name="Zhang W."/>
            <person name="Nawaz M.Z."/>
            <person name="Luo T."/>
            <person name="Zhang R."/>
            <person name="Jiao N."/>
        </authorList>
    </citation>
    <scope>NUCLEOTIDE SEQUENCE</scope>
    <source>
        <strain evidence="1">CUG1433</strain>
    </source>
</reference>
<evidence type="ECO:0008006" key="3">
    <source>
        <dbReference type="Google" id="ProtNLM"/>
    </source>
</evidence>
<proteinExistence type="predicted"/>
<gene>
    <name evidence="1" type="ORF">JJ842_06065</name>
</gene>
<evidence type="ECO:0000313" key="2">
    <source>
        <dbReference type="Proteomes" id="UP000668060"/>
    </source>
</evidence>
<organism evidence="1 2">
    <name type="scientific">Prochlorococcus marinus CUG1433</name>
    <dbReference type="NCBI Taxonomy" id="2774506"/>
    <lineage>
        <taxon>Bacteria</taxon>
        <taxon>Bacillati</taxon>
        <taxon>Cyanobacteriota</taxon>
        <taxon>Cyanophyceae</taxon>
        <taxon>Synechococcales</taxon>
        <taxon>Prochlorococcaceae</taxon>
        <taxon>Prochlorococcus</taxon>
    </lineage>
</organism>
<dbReference type="SUPFAM" id="SSF53756">
    <property type="entry name" value="UDP-Glycosyltransferase/glycogen phosphorylase"/>
    <property type="match status" value="1"/>
</dbReference>
<dbReference type="PANTHER" id="PTHR39517:SF1">
    <property type="entry name" value="LIPID-A-DISACCHARIDE SYNTHASE"/>
    <property type="match status" value="1"/>
</dbReference>